<keyword evidence="1" id="KW-0175">Coiled coil</keyword>
<name>A0A1I0PXK2_9BACT</name>
<dbReference type="GeneID" id="99986535"/>
<evidence type="ECO:0000256" key="1">
    <source>
        <dbReference type="SAM" id="Coils"/>
    </source>
</evidence>
<proteinExistence type="predicted"/>
<dbReference type="RefSeq" id="WP_090258273.1">
    <property type="nucleotide sequence ID" value="NZ_FOIR01000002.1"/>
</dbReference>
<protein>
    <submittedName>
        <fullName evidence="3">TIGR02646 family protein</fullName>
    </submittedName>
</protein>
<evidence type="ECO:0000313" key="3">
    <source>
        <dbReference type="EMBL" id="SEW19344.1"/>
    </source>
</evidence>
<feature type="domain" description="HNH nuclease" evidence="2">
    <location>
        <begin position="46"/>
        <end position="102"/>
    </location>
</feature>
<dbReference type="OrthoDB" id="5918473at2"/>
<dbReference type="STRING" id="1267423.SAMN05216290_1816"/>
<dbReference type="SMART" id="SM00507">
    <property type="entry name" value="HNHc"/>
    <property type="match status" value="1"/>
</dbReference>
<dbReference type="EMBL" id="FOIR01000002">
    <property type="protein sequence ID" value="SEW19344.1"/>
    <property type="molecule type" value="Genomic_DNA"/>
</dbReference>
<dbReference type="AlphaFoldDB" id="A0A1I0PXK2"/>
<feature type="coiled-coil region" evidence="1">
    <location>
        <begin position="157"/>
        <end position="191"/>
    </location>
</feature>
<organism evidence="3 4">
    <name type="scientific">Roseivirga pacifica</name>
    <dbReference type="NCBI Taxonomy" id="1267423"/>
    <lineage>
        <taxon>Bacteria</taxon>
        <taxon>Pseudomonadati</taxon>
        <taxon>Bacteroidota</taxon>
        <taxon>Cytophagia</taxon>
        <taxon>Cytophagales</taxon>
        <taxon>Roseivirgaceae</taxon>
        <taxon>Roseivirga</taxon>
    </lineage>
</organism>
<sequence length="214" mass="25281">MIELNKIAKPQSLVNNGDDWTKDLMDELYASGVINKTKQSRYNKADVKQAVKDETREKCAYCESKITHIYPGDIEHIIPKALYPRLTFTWSNLTFGCYWCNNKKRDFLNKDCMMLNPYKDKTGDHLRAFGPLLMHINTSKRGEITWRKLELNRPELRDRRQEKIEELQLLIDKYNNETVQALKNLIEAEINDFIESNEYSFSLKQYFEDNKNAV</sequence>
<dbReference type="InterPro" id="IPR003615">
    <property type="entry name" value="HNH_nuc"/>
</dbReference>
<dbReference type="Gene3D" id="1.10.30.50">
    <property type="match status" value="1"/>
</dbReference>
<accession>A0A1I0PXK2</accession>
<gene>
    <name evidence="3" type="ORF">SAMN05216290_1816</name>
</gene>
<dbReference type="GO" id="GO:0003676">
    <property type="term" value="F:nucleic acid binding"/>
    <property type="evidence" value="ECO:0007669"/>
    <property type="project" value="InterPro"/>
</dbReference>
<reference evidence="4" key="1">
    <citation type="submission" date="2016-10" db="EMBL/GenBank/DDBJ databases">
        <authorList>
            <person name="Varghese N."/>
            <person name="Submissions S."/>
        </authorList>
    </citation>
    <scope>NUCLEOTIDE SEQUENCE [LARGE SCALE GENOMIC DNA]</scope>
    <source>
        <strain evidence="4">CGMCC 1.12402</strain>
    </source>
</reference>
<dbReference type="InterPro" id="IPR002711">
    <property type="entry name" value="HNH"/>
</dbReference>
<dbReference type="GO" id="GO:0004519">
    <property type="term" value="F:endonuclease activity"/>
    <property type="evidence" value="ECO:0007669"/>
    <property type="project" value="InterPro"/>
</dbReference>
<evidence type="ECO:0000313" key="4">
    <source>
        <dbReference type="Proteomes" id="UP000199437"/>
    </source>
</evidence>
<dbReference type="GO" id="GO:0008270">
    <property type="term" value="F:zinc ion binding"/>
    <property type="evidence" value="ECO:0007669"/>
    <property type="project" value="InterPro"/>
</dbReference>
<evidence type="ECO:0000259" key="2">
    <source>
        <dbReference type="SMART" id="SM00507"/>
    </source>
</evidence>
<keyword evidence="4" id="KW-1185">Reference proteome</keyword>
<dbReference type="CDD" id="cd00085">
    <property type="entry name" value="HNHc"/>
    <property type="match status" value="1"/>
</dbReference>
<dbReference type="Pfam" id="PF01844">
    <property type="entry name" value="HNH"/>
    <property type="match status" value="1"/>
</dbReference>
<dbReference type="Proteomes" id="UP000199437">
    <property type="component" value="Unassembled WGS sequence"/>
</dbReference>